<evidence type="ECO:0000259" key="2">
    <source>
        <dbReference type="Pfam" id="PF07238"/>
    </source>
</evidence>
<sequence length="124" mass="13247">MSSHGEFVSTMHREKRNTVSVEQRQGARKILRAKAMLVIDGAGPVAARTLDVGPGGMAAVIAEPVPTGKQGKVLFELFYDGAAHIIEARVSVSHCIFSSAGFKVGLTFLQLDMAVSSAISKFMR</sequence>
<dbReference type="InterPro" id="IPR009875">
    <property type="entry name" value="PilZ_domain"/>
</dbReference>
<dbReference type="Gene3D" id="2.40.10.220">
    <property type="entry name" value="predicted glycosyltransferase like domains"/>
    <property type="match status" value="1"/>
</dbReference>
<dbReference type="Pfam" id="PF07238">
    <property type="entry name" value="PilZ"/>
    <property type="match status" value="1"/>
</dbReference>
<gene>
    <name evidence="3" type="ORF">OPV09_20635</name>
</gene>
<evidence type="ECO:0000313" key="4">
    <source>
        <dbReference type="Proteomes" id="UP001373909"/>
    </source>
</evidence>
<protein>
    <submittedName>
        <fullName evidence="3">PilZ domain-containing protein</fullName>
    </submittedName>
</protein>
<accession>A0ABZ2GH66</accession>
<organism evidence="3 4">
    <name type="scientific">Janthinobacterium aestuarii</name>
    <dbReference type="NCBI Taxonomy" id="2985511"/>
    <lineage>
        <taxon>Bacteria</taxon>
        <taxon>Pseudomonadati</taxon>
        <taxon>Pseudomonadota</taxon>
        <taxon>Betaproteobacteria</taxon>
        <taxon>Burkholderiales</taxon>
        <taxon>Oxalobacteraceae</taxon>
        <taxon>Janthinobacterium</taxon>
    </lineage>
</organism>
<feature type="region of interest" description="Disordered" evidence="1">
    <location>
        <begin position="1"/>
        <end position="23"/>
    </location>
</feature>
<reference evidence="3 4" key="1">
    <citation type="submission" date="2024-01" db="EMBL/GenBank/DDBJ databases">
        <title>Draft genome sequences of nine bacterial species from freshwater ponds near Washington, DC.</title>
        <authorList>
            <person name="Pavloudi C."/>
            <person name="Oliver L."/>
            <person name="Slattery K."/>
            <person name="Lissner G."/>
            <person name="Saw J.H."/>
        </authorList>
    </citation>
    <scope>NUCLEOTIDE SEQUENCE [LARGE SCALE GENOMIC DNA]</scope>
    <source>
        <strain evidence="4">TB1-E2</strain>
    </source>
</reference>
<evidence type="ECO:0000256" key="1">
    <source>
        <dbReference type="SAM" id="MobiDB-lite"/>
    </source>
</evidence>
<evidence type="ECO:0000313" key="3">
    <source>
        <dbReference type="EMBL" id="WWO45099.1"/>
    </source>
</evidence>
<name>A0ABZ2GH66_9BURK</name>
<dbReference type="RefSeq" id="WP_307788848.1">
    <property type="nucleotide sequence ID" value="NZ_CP142523.1"/>
</dbReference>
<proteinExistence type="predicted"/>
<dbReference type="SUPFAM" id="SSF141371">
    <property type="entry name" value="PilZ domain-like"/>
    <property type="match status" value="1"/>
</dbReference>
<keyword evidence="4" id="KW-1185">Reference proteome</keyword>
<dbReference type="EMBL" id="CP142523">
    <property type="protein sequence ID" value="WWO45099.1"/>
    <property type="molecule type" value="Genomic_DNA"/>
</dbReference>
<feature type="domain" description="PilZ" evidence="2">
    <location>
        <begin position="23"/>
        <end position="122"/>
    </location>
</feature>
<dbReference type="Proteomes" id="UP001373909">
    <property type="component" value="Chromosome"/>
</dbReference>